<dbReference type="InterPro" id="IPR050707">
    <property type="entry name" value="HTH_MetabolicPath_Reg"/>
</dbReference>
<dbReference type="PANTHER" id="PTHR30136:SF24">
    <property type="entry name" value="HTH-TYPE TRANSCRIPTIONAL REPRESSOR ALLR"/>
    <property type="match status" value="1"/>
</dbReference>
<dbReference type="GO" id="GO:0003677">
    <property type="term" value="F:DNA binding"/>
    <property type="evidence" value="ECO:0007669"/>
    <property type="project" value="UniProtKB-KW"/>
</dbReference>
<dbReference type="PROSITE" id="PS51078">
    <property type="entry name" value="ICLR_ED"/>
    <property type="match status" value="1"/>
</dbReference>
<dbReference type="Pfam" id="PF01614">
    <property type="entry name" value="IclR_C"/>
    <property type="match status" value="1"/>
</dbReference>
<dbReference type="Gene3D" id="1.10.10.10">
    <property type="entry name" value="Winged helix-like DNA-binding domain superfamily/Winged helix DNA-binding domain"/>
    <property type="match status" value="1"/>
</dbReference>
<accession>A0AAJ5BFW9</accession>
<feature type="domain" description="HTH iclR-type" evidence="7">
    <location>
        <begin position="21"/>
        <end position="83"/>
    </location>
</feature>
<dbReference type="Gene3D" id="3.30.450.40">
    <property type="match status" value="1"/>
</dbReference>
<evidence type="ECO:0000313" key="10">
    <source>
        <dbReference type="Proteomes" id="UP000226420"/>
    </source>
</evidence>
<dbReference type="PANTHER" id="PTHR30136">
    <property type="entry name" value="HELIX-TURN-HELIX TRANSCRIPTIONAL REGULATOR, ICLR FAMILY"/>
    <property type="match status" value="1"/>
</dbReference>
<dbReference type="InterPro" id="IPR029016">
    <property type="entry name" value="GAF-like_dom_sf"/>
</dbReference>
<sequence length="270" mass="29081">MNATGRRGRPAQADAAPQKGTQALERGIAILQYLAESGGSASVTVLSEKLDLPLSTSFRLLKTLENAGFIYQDAQLGWWHIGLGLFTVGSSYSRNSDVVSVARPFMRRLMALSGETANLAICNSNEAVLISQCECQSMIRMCAPIGSRLPLHASGAGKALIYSLPEEEILEVIVSNGLKVFTDNTLNSFNQLIQDLAQSKQRGFSIDNEEHAIGLNCIASAIFNQNHDVVASVSISGPSTRVVQERFEELGKLVHTTAQNISTALGYQPV</sequence>
<evidence type="ECO:0000256" key="3">
    <source>
        <dbReference type="ARBA" id="ARBA00023163"/>
    </source>
</evidence>
<protein>
    <recommendedName>
        <fullName evidence="4">HTH-type transcriptional repressor AllR</fullName>
    </recommendedName>
    <alternativeName>
        <fullName evidence="5">Negative regulator of allantoin and glyoxylate utilization operons</fullName>
    </alternativeName>
</protein>
<organism evidence="9 10">
    <name type="scientific">Pragia fontium DSM 5563 = ATCC 49100</name>
    <dbReference type="NCBI Taxonomy" id="1122977"/>
    <lineage>
        <taxon>Bacteria</taxon>
        <taxon>Pseudomonadati</taxon>
        <taxon>Pseudomonadota</taxon>
        <taxon>Gammaproteobacteria</taxon>
        <taxon>Enterobacterales</taxon>
        <taxon>Budviciaceae</taxon>
        <taxon>Pragia</taxon>
    </lineage>
</organism>
<evidence type="ECO:0000256" key="5">
    <source>
        <dbReference type="ARBA" id="ARBA00042627"/>
    </source>
</evidence>
<dbReference type="AlphaFoldDB" id="A0AAJ5BFW9"/>
<dbReference type="Pfam" id="PF09339">
    <property type="entry name" value="HTH_IclR"/>
    <property type="match status" value="1"/>
</dbReference>
<gene>
    <name evidence="9" type="ORF">SAMN02745723_101333</name>
</gene>
<dbReference type="Proteomes" id="UP000226420">
    <property type="component" value="Unassembled WGS sequence"/>
</dbReference>
<dbReference type="SMART" id="SM00346">
    <property type="entry name" value="HTH_ICLR"/>
    <property type="match status" value="1"/>
</dbReference>
<keyword evidence="3" id="KW-0804">Transcription</keyword>
<name>A0AAJ5BFW9_9GAMM</name>
<evidence type="ECO:0000256" key="2">
    <source>
        <dbReference type="ARBA" id="ARBA00023125"/>
    </source>
</evidence>
<dbReference type="InterPro" id="IPR005471">
    <property type="entry name" value="Tscrpt_reg_IclR_N"/>
</dbReference>
<evidence type="ECO:0000256" key="1">
    <source>
        <dbReference type="ARBA" id="ARBA00023015"/>
    </source>
</evidence>
<evidence type="ECO:0000259" key="7">
    <source>
        <dbReference type="PROSITE" id="PS51077"/>
    </source>
</evidence>
<evidence type="ECO:0000256" key="4">
    <source>
        <dbReference type="ARBA" id="ARBA00040379"/>
    </source>
</evidence>
<evidence type="ECO:0000256" key="6">
    <source>
        <dbReference type="SAM" id="MobiDB-lite"/>
    </source>
</evidence>
<dbReference type="PROSITE" id="PS51077">
    <property type="entry name" value="HTH_ICLR"/>
    <property type="match status" value="1"/>
</dbReference>
<proteinExistence type="predicted"/>
<dbReference type="InterPro" id="IPR036388">
    <property type="entry name" value="WH-like_DNA-bd_sf"/>
</dbReference>
<dbReference type="RefSeq" id="WP_074820282.1">
    <property type="nucleotide sequence ID" value="NZ_FOLW01000001.1"/>
</dbReference>
<dbReference type="InterPro" id="IPR014757">
    <property type="entry name" value="Tscrpt_reg_IclR_C"/>
</dbReference>
<comment type="caution">
    <text evidence="9">The sequence shown here is derived from an EMBL/GenBank/DDBJ whole genome shotgun (WGS) entry which is preliminary data.</text>
</comment>
<evidence type="ECO:0000259" key="8">
    <source>
        <dbReference type="PROSITE" id="PS51078"/>
    </source>
</evidence>
<feature type="domain" description="IclR-ED" evidence="8">
    <location>
        <begin position="84"/>
        <end position="267"/>
    </location>
</feature>
<keyword evidence="2" id="KW-0238">DNA-binding</keyword>
<dbReference type="GO" id="GO:0045892">
    <property type="term" value="P:negative regulation of DNA-templated transcription"/>
    <property type="evidence" value="ECO:0007669"/>
    <property type="project" value="TreeGrafter"/>
</dbReference>
<dbReference type="EMBL" id="FOLW01000001">
    <property type="protein sequence ID" value="SFC08147.1"/>
    <property type="molecule type" value="Genomic_DNA"/>
</dbReference>
<reference evidence="9 10" key="1">
    <citation type="submission" date="2016-10" db="EMBL/GenBank/DDBJ databases">
        <authorList>
            <person name="Varghese N."/>
            <person name="Submissions S."/>
        </authorList>
    </citation>
    <scope>NUCLEOTIDE SEQUENCE [LARGE SCALE GENOMIC DNA]</scope>
    <source>
        <strain evidence="9 10">DSM 5563</strain>
    </source>
</reference>
<keyword evidence="1" id="KW-0805">Transcription regulation</keyword>
<evidence type="ECO:0000313" key="9">
    <source>
        <dbReference type="EMBL" id="SFC08147.1"/>
    </source>
</evidence>
<feature type="region of interest" description="Disordered" evidence="6">
    <location>
        <begin position="1"/>
        <end position="20"/>
    </location>
</feature>
<dbReference type="SUPFAM" id="SSF46785">
    <property type="entry name" value="Winged helix' DNA-binding domain"/>
    <property type="match status" value="1"/>
</dbReference>
<dbReference type="InterPro" id="IPR036390">
    <property type="entry name" value="WH_DNA-bd_sf"/>
</dbReference>
<dbReference type="SUPFAM" id="SSF55781">
    <property type="entry name" value="GAF domain-like"/>
    <property type="match status" value="1"/>
</dbReference>
<dbReference type="GO" id="GO:0003700">
    <property type="term" value="F:DNA-binding transcription factor activity"/>
    <property type="evidence" value="ECO:0007669"/>
    <property type="project" value="TreeGrafter"/>
</dbReference>